<dbReference type="GeneID" id="39745742"/>
<keyword evidence="2" id="KW-1133">Transmembrane helix</keyword>
<gene>
    <name evidence="3" type="ORF">PGO_020110</name>
</gene>
<feature type="region of interest" description="Disordered" evidence="1">
    <location>
        <begin position="269"/>
        <end position="332"/>
    </location>
</feature>
<feature type="region of interest" description="Disordered" evidence="1">
    <location>
        <begin position="399"/>
        <end position="460"/>
    </location>
</feature>
<feature type="region of interest" description="Disordered" evidence="1">
    <location>
        <begin position="544"/>
        <end position="569"/>
    </location>
</feature>
<dbReference type="EMBL" id="BDQF01000002">
    <property type="protein sequence ID" value="GAW79042.1"/>
    <property type="molecule type" value="Genomic_DNA"/>
</dbReference>
<evidence type="ECO:0000313" key="3">
    <source>
        <dbReference type="EMBL" id="GAW79042.1"/>
    </source>
</evidence>
<feature type="compositionally biased region" description="Acidic residues" evidence="1">
    <location>
        <begin position="269"/>
        <end position="281"/>
    </location>
</feature>
<dbReference type="Pfam" id="PF05795">
    <property type="entry name" value="Plasmodium_Vir"/>
    <property type="match status" value="1"/>
</dbReference>
<keyword evidence="4" id="KW-1185">Reference proteome</keyword>
<evidence type="ECO:0000313" key="4">
    <source>
        <dbReference type="Proteomes" id="UP000195521"/>
    </source>
</evidence>
<feature type="compositionally biased region" description="Acidic residues" evidence="1">
    <location>
        <begin position="311"/>
        <end position="321"/>
    </location>
</feature>
<reference evidence="4" key="1">
    <citation type="submission" date="2017-04" db="EMBL/GenBank/DDBJ databases">
        <title>Plasmodium gonderi genome.</title>
        <authorList>
            <person name="Arisue N."/>
            <person name="Honma H."/>
            <person name="Kawai S."/>
            <person name="Tougan T."/>
            <person name="Tanabe K."/>
            <person name="Horii T."/>
        </authorList>
    </citation>
    <scope>NUCLEOTIDE SEQUENCE [LARGE SCALE GENOMIC DNA]</scope>
    <source>
        <strain evidence="4">ATCC 30045</strain>
    </source>
</reference>
<evidence type="ECO:0000256" key="2">
    <source>
        <dbReference type="SAM" id="Phobius"/>
    </source>
</evidence>
<organism evidence="3 4">
    <name type="scientific">Plasmodium gonderi</name>
    <dbReference type="NCBI Taxonomy" id="77519"/>
    <lineage>
        <taxon>Eukaryota</taxon>
        <taxon>Sar</taxon>
        <taxon>Alveolata</taxon>
        <taxon>Apicomplexa</taxon>
        <taxon>Aconoidasida</taxon>
        <taxon>Haemosporida</taxon>
        <taxon>Plasmodiidae</taxon>
        <taxon>Plasmodium</taxon>
        <taxon>Plasmodium (Plasmodium)</taxon>
    </lineage>
</organism>
<comment type="caution">
    <text evidence="3">The sequence shown here is derived from an EMBL/GenBank/DDBJ whole genome shotgun (WGS) entry which is preliminary data.</text>
</comment>
<keyword evidence="2" id="KW-0812">Transmembrane</keyword>
<dbReference type="Proteomes" id="UP000195521">
    <property type="component" value="Unassembled WGS sequence"/>
</dbReference>
<name>A0A1Y1JE66_PLAGO</name>
<accession>A0A1Y1JE66</accession>
<keyword evidence="2" id="KW-0472">Membrane</keyword>
<feature type="transmembrane region" description="Helical" evidence="2">
    <location>
        <begin position="507"/>
        <end position="527"/>
    </location>
</feature>
<protein>
    <submittedName>
        <fullName evidence="3">Variable surface protein</fullName>
    </submittedName>
</protein>
<feature type="compositionally biased region" description="Low complexity" evidence="1">
    <location>
        <begin position="415"/>
        <end position="441"/>
    </location>
</feature>
<evidence type="ECO:0000256" key="1">
    <source>
        <dbReference type="SAM" id="MobiDB-lite"/>
    </source>
</evidence>
<sequence>MAAENPKKWGDILKGTKSHEMYSKFDKGVIGNDMDTYCNKLKESDNACNNDKCKLCKKIGNSLKILSQIQDGKTRRYGCLKYKYWVNSQILSLLGDDPKKEYDKTVLNNFSDAQKIILEKKIYDYVCWYDFKGANLKNVKEMNEKKDLHDYFSNYSTVKKYILSDSANEDECKNYLKHIKELYDRHKNECFDFFNYWTSDCPDYYKREKKYDPNKLLLKLQGKGSESIEVPPKKSSEKEKITFFRLTCGNEIWDEKFRHCALKPLTIEYTDDEDEDEDEDVAQQNNLMPGGIEPQSENESTVKRQEGDNSQSDEDVGTIDEDIPKTSTEEDGITPYLELRDDVIKWNIEDKRVLDCRFNQHDANTKLCEYLRKIYKGDFVLKQKPKFEIKIYTKESYDGKSVKGRDSNLTNTGLSSPDLSRSHSSASHTGMSDSSNSVSSVPDLETNEEHSSGESDAESSITKSLIIKPVIVVAHDTGSDIEDGISEESTNTQNEIFNLSKTTPFRAMVLTIIMLGIFFLGFLYFKFTPFGTWVRRKLGMQKKINTRQRKQLQRPQSRGRKVANTNMNRKRVQIAYQNR</sequence>
<feature type="compositionally biased region" description="Basic residues" evidence="1">
    <location>
        <begin position="544"/>
        <end position="561"/>
    </location>
</feature>
<dbReference type="AlphaFoldDB" id="A0A1Y1JE66"/>
<dbReference type="RefSeq" id="XP_028541631.1">
    <property type="nucleotide sequence ID" value="XM_028685830.1"/>
</dbReference>
<dbReference type="InterPro" id="IPR008780">
    <property type="entry name" value="Plasmodium_Vir"/>
</dbReference>
<proteinExistence type="predicted"/>